<evidence type="ECO:0000313" key="3">
    <source>
        <dbReference type="Proteomes" id="UP001432027"/>
    </source>
</evidence>
<protein>
    <recommendedName>
        <fullName evidence="1">Chitin-binding type-2 domain-containing protein</fullName>
    </recommendedName>
</protein>
<proteinExistence type="predicted"/>
<reference evidence="2" key="1">
    <citation type="submission" date="2023-10" db="EMBL/GenBank/DDBJ databases">
        <title>Genome assembly of Pristionchus species.</title>
        <authorList>
            <person name="Yoshida K."/>
            <person name="Sommer R.J."/>
        </authorList>
    </citation>
    <scope>NUCLEOTIDE SEQUENCE</scope>
    <source>
        <strain evidence="2">RS0144</strain>
    </source>
</reference>
<accession>A0AAV5TLH9</accession>
<dbReference type="GO" id="GO:0008061">
    <property type="term" value="F:chitin binding"/>
    <property type="evidence" value="ECO:0007669"/>
    <property type="project" value="InterPro"/>
</dbReference>
<gene>
    <name evidence="2" type="ORF">PENTCL1PPCAC_17409</name>
</gene>
<sequence length="242" mass="27114">GTQQMEAPPLYPEETLVSIEQTVYQQSPHSPQWTEKKYQNGYETVYPPTSQDGQYERGEYQSVPLSPYNPPIYSSFDDSSLPSQSIPFSPECEIGSFRRVSACSPSFHLCSPTARQWISKVCGKSHRFDSSTNRCRPIFEIRECDEPMSSYVPPPVQSDIPALYPDPATSFQYGVPLSGREYQEKDVVDPFKGGYQSGRMGSNPFMAVGKTGSFYTEDGFRWIGSARSEGGGGRRGGRRQHK</sequence>
<dbReference type="Proteomes" id="UP001432027">
    <property type="component" value="Unassembled WGS sequence"/>
</dbReference>
<dbReference type="SMART" id="SM00494">
    <property type="entry name" value="ChtBD2"/>
    <property type="match status" value="1"/>
</dbReference>
<organism evidence="2 3">
    <name type="scientific">Pristionchus entomophagus</name>
    <dbReference type="NCBI Taxonomy" id="358040"/>
    <lineage>
        <taxon>Eukaryota</taxon>
        <taxon>Metazoa</taxon>
        <taxon>Ecdysozoa</taxon>
        <taxon>Nematoda</taxon>
        <taxon>Chromadorea</taxon>
        <taxon>Rhabditida</taxon>
        <taxon>Rhabditina</taxon>
        <taxon>Diplogasteromorpha</taxon>
        <taxon>Diplogasteroidea</taxon>
        <taxon>Neodiplogasteridae</taxon>
        <taxon>Pristionchus</taxon>
    </lineage>
</organism>
<dbReference type="InterPro" id="IPR036508">
    <property type="entry name" value="Chitin-bd_dom_sf"/>
</dbReference>
<dbReference type="SUPFAM" id="SSF57625">
    <property type="entry name" value="Invertebrate chitin-binding proteins"/>
    <property type="match status" value="1"/>
</dbReference>
<evidence type="ECO:0000313" key="2">
    <source>
        <dbReference type="EMBL" id="GMS95234.1"/>
    </source>
</evidence>
<dbReference type="PROSITE" id="PS50940">
    <property type="entry name" value="CHIT_BIND_II"/>
    <property type="match status" value="1"/>
</dbReference>
<name>A0AAV5TLH9_9BILA</name>
<feature type="domain" description="Chitin-binding type-2" evidence="1">
    <location>
        <begin position="89"/>
        <end position="146"/>
    </location>
</feature>
<dbReference type="InterPro" id="IPR002557">
    <property type="entry name" value="Chitin-bd_dom"/>
</dbReference>
<dbReference type="AlphaFoldDB" id="A0AAV5TLH9"/>
<evidence type="ECO:0000259" key="1">
    <source>
        <dbReference type="PROSITE" id="PS50940"/>
    </source>
</evidence>
<dbReference type="EMBL" id="BTSX01000004">
    <property type="protein sequence ID" value="GMS95234.1"/>
    <property type="molecule type" value="Genomic_DNA"/>
</dbReference>
<keyword evidence="3" id="KW-1185">Reference proteome</keyword>
<comment type="caution">
    <text evidence="2">The sequence shown here is derived from an EMBL/GenBank/DDBJ whole genome shotgun (WGS) entry which is preliminary data.</text>
</comment>
<dbReference type="GO" id="GO:0005576">
    <property type="term" value="C:extracellular region"/>
    <property type="evidence" value="ECO:0007669"/>
    <property type="project" value="InterPro"/>
</dbReference>
<feature type="non-terminal residue" evidence="2">
    <location>
        <position position="1"/>
    </location>
</feature>